<name>A1ZXJ5_MICM2</name>
<accession>A1ZXJ5</accession>
<protein>
    <submittedName>
        <fullName evidence="1">Uncharacterized protein</fullName>
    </submittedName>
</protein>
<evidence type="ECO:0000313" key="2">
    <source>
        <dbReference type="Proteomes" id="UP000004095"/>
    </source>
</evidence>
<gene>
    <name evidence="1" type="ORF">M23134_05844</name>
</gene>
<proteinExistence type="predicted"/>
<dbReference type="Proteomes" id="UP000004095">
    <property type="component" value="Unassembled WGS sequence"/>
</dbReference>
<dbReference type="AlphaFoldDB" id="A1ZXJ5"/>
<dbReference type="EMBL" id="AAWS01000059">
    <property type="protein sequence ID" value="EAY24869.1"/>
    <property type="molecule type" value="Genomic_DNA"/>
</dbReference>
<organism evidence="1 2">
    <name type="scientific">Microscilla marina ATCC 23134</name>
    <dbReference type="NCBI Taxonomy" id="313606"/>
    <lineage>
        <taxon>Bacteria</taxon>
        <taxon>Pseudomonadati</taxon>
        <taxon>Bacteroidota</taxon>
        <taxon>Cytophagia</taxon>
        <taxon>Cytophagales</taxon>
        <taxon>Microscillaceae</taxon>
        <taxon>Microscilla</taxon>
    </lineage>
</organism>
<sequence length="39" mass="4576">MTLPYSGYKHASDLALVWVLRLLEINEIGEKWRYGNIIL</sequence>
<evidence type="ECO:0000313" key="1">
    <source>
        <dbReference type="EMBL" id="EAY24869.1"/>
    </source>
</evidence>
<keyword evidence="2" id="KW-1185">Reference proteome</keyword>
<reference evidence="1 2" key="1">
    <citation type="submission" date="2007-01" db="EMBL/GenBank/DDBJ databases">
        <authorList>
            <person name="Haygood M."/>
            <person name="Podell S."/>
            <person name="Anderson C."/>
            <person name="Hopkinson B."/>
            <person name="Roe K."/>
            <person name="Barbeau K."/>
            <person name="Gaasterland T."/>
            <person name="Ferriera S."/>
            <person name="Johnson J."/>
            <person name="Kravitz S."/>
            <person name="Beeson K."/>
            <person name="Sutton G."/>
            <person name="Rogers Y.-H."/>
            <person name="Friedman R."/>
            <person name="Frazier M."/>
            <person name="Venter J.C."/>
        </authorList>
    </citation>
    <scope>NUCLEOTIDE SEQUENCE [LARGE SCALE GENOMIC DNA]</scope>
    <source>
        <strain evidence="1 2">ATCC 23134</strain>
    </source>
</reference>
<comment type="caution">
    <text evidence="1">The sequence shown here is derived from an EMBL/GenBank/DDBJ whole genome shotgun (WGS) entry which is preliminary data.</text>
</comment>